<dbReference type="EMBL" id="JAHRHJ020000008">
    <property type="protein sequence ID" value="KAH9305210.1"/>
    <property type="molecule type" value="Genomic_DNA"/>
</dbReference>
<feature type="non-terminal residue" evidence="2">
    <location>
        <position position="52"/>
    </location>
</feature>
<organism evidence="2 3">
    <name type="scientific">Taxus chinensis</name>
    <name type="common">Chinese yew</name>
    <name type="synonym">Taxus wallichiana var. chinensis</name>
    <dbReference type="NCBI Taxonomy" id="29808"/>
    <lineage>
        <taxon>Eukaryota</taxon>
        <taxon>Viridiplantae</taxon>
        <taxon>Streptophyta</taxon>
        <taxon>Embryophyta</taxon>
        <taxon>Tracheophyta</taxon>
        <taxon>Spermatophyta</taxon>
        <taxon>Pinopsida</taxon>
        <taxon>Pinidae</taxon>
        <taxon>Conifers II</taxon>
        <taxon>Cupressales</taxon>
        <taxon>Taxaceae</taxon>
        <taxon>Taxus</taxon>
    </lineage>
</organism>
<sequence length="52" mass="6187">RERSRSPRIRDRLAKRPRGRQTTVTDHIREILKLRLTHYSGDTGGFQVEAWL</sequence>
<reference evidence="2 3" key="1">
    <citation type="journal article" date="2021" name="Nat. Plants">
        <title>The Taxus genome provides insights into paclitaxel biosynthesis.</title>
        <authorList>
            <person name="Xiong X."/>
            <person name="Gou J."/>
            <person name="Liao Q."/>
            <person name="Li Y."/>
            <person name="Zhou Q."/>
            <person name="Bi G."/>
            <person name="Li C."/>
            <person name="Du R."/>
            <person name="Wang X."/>
            <person name="Sun T."/>
            <person name="Guo L."/>
            <person name="Liang H."/>
            <person name="Lu P."/>
            <person name="Wu Y."/>
            <person name="Zhang Z."/>
            <person name="Ro D.K."/>
            <person name="Shang Y."/>
            <person name="Huang S."/>
            <person name="Yan J."/>
        </authorList>
    </citation>
    <scope>NUCLEOTIDE SEQUENCE [LARGE SCALE GENOMIC DNA]</scope>
    <source>
        <strain evidence="2">Ta-2019</strain>
    </source>
</reference>
<accession>A0AA38KSW5</accession>
<evidence type="ECO:0000313" key="3">
    <source>
        <dbReference type="Proteomes" id="UP000824469"/>
    </source>
</evidence>
<feature type="non-terminal residue" evidence="2">
    <location>
        <position position="1"/>
    </location>
</feature>
<dbReference type="AlphaFoldDB" id="A0AA38KSW5"/>
<name>A0AA38KSW5_TAXCH</name>
<feature type="region of interest" description="Disordered" evidence="1">
    <location>
        <begin position="1"/>
        <end position="22"/>
    </location>
</feature>
<evidence type="ECO:0000256" key="1">
    <source>
        <dbReference type="SAM" id="MobiDB-lite"/>
    </source>
</evidence>
<keyword evidence="3" id="KW-1185">Reference proteome</keyword>
<comment type="caution">
    <text evidence="2">The sequence shown here is derived from an EMBL/GenBank/DDBJ whole genome shotgun (WGS) entry which is preliminary data.</text>
</comment>
<feature type="compositionally biased region" description="Basic and acidic residues" evidence="1">
    <location>
        <begin position="1"/>
        <end position="14"/>
    </location>
</feature>
<proteinExistence type="predicted"/>
<protein>
    <submittedName>
        <fullName evidence="2">Uncharacterized protein</fullName>
    </submittedName>
</protein>
<dbReference type="Proteomes" id="UP000824469">
    <property type="component" value="Unassembled WGS sequence"/>
</dbReference>
<evidence type="ECO:0000313" key="2">
    <source>
        <dbReference type="EMBL" id="KAH9305210.1"/>
    </source>
</evidence>
<gene>
    <name evidence="2" type="ORF">KI387_009614</name>
</gene>